<comment type="similarity">
    <text evidence="2">Belongs to the FtsK/SpoIIIE/SftA family.</text>
</comment>
<dbReference type="FunFam" id="1.10.10.10:FF:000268">
    <property type="entry name" value="DNA translocase FtsK"/>
    <property type="match status" value="1"/>
</dbReference>
<feature type="compositionally biased region" description="Acidic residues" evidence="16">
    <location>
        <begin position="818"/>
        <end position="830"/>
    </location>
</feature>
<dbReference type="InterPro" id="IPR027417">
    <property type="entry name" value="P-loop_NTPase"/>
</dbReference>
<dbReference type="Pfam" id="PF17854">
    <property type="entry name" value="FtsK_alpha"/>
    <property type="match status" value="1"/>
</dbReference>
<gene>
    <name evidence="18" type="primary">ftsK</name>
    <name evidence="18" type="ORF">SAMEA3499901_00036</name>
</gene>
<sequence length="1465" mass="159553">MSQEYTEDKEVKLTKLSSGRRLLEAMLILCSLFAIWLMAALLSFNPSDPSWSQTAWHEPIHNLGGAPGAWLADTLFFIFGVMAYTIPVIIIGGCWFAWRHQENDEYIDYFAVSLRLIGALALILTSCGLAAINADDIWYFASGGVIGSLLSTTLQPLLHSSGGTIALLCIWAAGLTLFTGWSWVSIAEKLGGGILSVLTFASNRTRRDDTWVDEGEYEDDEEEYDDEEAARPQESRRARILRSALARRKRLAEKFTNPMGRKTDAALFSGKRMDDGEEVVQYSASGAPVAADDVLFSGASAARPAEDDVLFSGASAVRPGDFDPYDPLLNGHSIAEPVSAAAAATAAPQAWAESPVVHHGAAPAYQPEASYPPQQAYQPEPAPFQQAAYQPPAGQTAPQAYQPEPAPYQQPVYDPRAGQPAPQAYQPEPAPYQQPAYDPYAGQPAPQAYQPEPAPYQQPAYDPHAGQPAPQAYQPEPAPYQQPAYDPHAGQPAPQAYQPEPAPYQQPAYDPHAGQPAPQAYQPEPAPYQQPAYDPHAGQPAPQAYQPEPAPYQQPTYDPYAGQPAPQTYQQPAYDPNAGQPAPQTYQQPAYDPHAGQPAPQPYQPEPAAYQPQSAPVPPPEPEPEVVQEEVKRPPLYYFEEVEEKRARERELLASWYQPIPEPESPIATKPLTPPTTASKPPVETTVVSAVAAGVHQATAASGGAAAATSSTAASAAATPLFSPASSGPRVQVKEGIGPKLPRPNRVRVPTRRELASYGIKLPSQREAEQRARQAERDPHYDDELLSDEEADAMEQDELARQFAATQQQRYGHRWEDDNATDDDEADAAAEAELARQFAATQQQRYATEQPPGANPFSPADYEFSPMKTLVNDGPSEPLFTPTPEVQPQQPAQRYQQPAAAPQQGYQPAQHQPIHHQPVPPQPQSYPTASQPVQPQQPVAPQGHQPAAPAPQESLIHPLLMRNGDSRPLQKPTTPLPSLDLLTPPPSEVEPVDTFALEQMARLVEARLADFRIKADVVNYSPGPVITRFELNLAPGVKAARISNLSRDLARSLSTVAVRVVEVIPGKPYVGLELPNKKRQTVYLREVLDNAKFRDNPSPLTVVLGKDIAGDPVVADLAKMPHLLVAGTTGSGKSVGVNAMILSMLYKAQPEDVRFIMIDPKMLELSVYEGIPHLLTEVVTDMKDAANALRWSVNEMERRYKLMSALGVRNLAGYNEKIAEAARMGRPIPDPYWKPGDSMDAVHPVLEKLPYIVVLVDEFADLMMTVGKKVEELIARLAQKARAAGIHLVLATQRPSVDVITGLIKANIPTRIAFTVSSKIDSRTILDQGGAESLLGMGDMLYSGPNSTTPVRVHGAFVRDQEVHAVVQDWKARGRPQYVDGITSDSESEGGGGGFDGGEELDPLFDQAVNFVTEKRKASISGVQRQFRIGYNRAARIIEQMEAQGIVSEQGHNGNREVLAPPPFE</sequence>
<dbReference type="NCBIfam" id="NF007615">
    <property type="entry name" value="PRK10263.1"/>
    <property type="match status" value="1"/>
</dbReference>
<name>A0A7H9Z287_KLEPN</name>
<evidence type="ECO:0000256" key="5">
    <source>
        <dbReference type="ARBA" id="ARBA00022519"/>
    </source>
</evidence>
<keyword evidence="6 18" id="KW-0132">Cell division</keyword>
<feature type="compositionally biased region" description="Low complexity" evidence="16">
    <location>
        <begin position="385"/>
        <end position="598"/>
    </location>
</feature>
<feature type="transmembrane region" description="Helical" evidence="17">
    <location>
        <begin position="22"/>
        <end position="44"/>
    </location>
</feature>
<evidence type="ECO:0000256" key="17">
    <source>
        <dbReference type="SAM" id="Phobius"/>
    </source>
</evidence>
<dbReference type="GO" id="GO:0051301">
    <property type="term" value="P:cell division"/>
    <property type="evidence" value="ECO:0007669"/>
    <property type="project" value="UniProtKB-KW"/>
</dbReference>
<keyword evidence="12" id="KW-0238">DNA-binding</keyword>
<dbReference type="Gene3D" id="1.10.10.10">
    <property type="entry name" value="Winged helix-like DNA-binding domain superfamily/Winged helix DNA-binding domain"/>
    <property type="match status" value="1"/>
</dbReference>
<evidence type="ECO:0000313" key="19">
    <source>
        <dbReference type="Proteomes" id="UP000259975"/>
    </source>
</evidence>
<feature type="transmembrane region" description="Helical" evidence="17">
    <location>
        <begin position="110"/>
        <end position="131"/>
    </location>
</feature>
<feature type="compositionally biased region" description="Low complexity" evidence="16">
    <location>
        <begin position="931"/>
        <end position="950"/>
    </location>
</feature>
<feature type="compositionally biased region" description="Acidic residues" evidence="16">
    <location>
        <begin position="784"/>
        <end position="797"/>
    </location>
</feature>
<evidence type="ECO:0000256" key="14">
    <source>
        <dbReference type="ARBA" id="ARBA00023306"/>
    </source>
</evidence>
<dbReference type="CDD" id="cd01127">
    <property type="entry name" value="TrwB_TraG_TraD_VirD4"/>
    <property type="match status" value="1"/>
</dbReference>
<keyword evidence="8 15" id="KW-0547">Nucleotide-binding</keyword>
<keyword evidence="9" id="KW-0159">Chromosome partition</keyword>
<dbReference type="RefSeq" id="WP_116965769.1">
    <property type="nucleotide sequence ID" value="NZ_UIVJ01000012.1"/>
</dbReference>
<feature type="compositionally biased region" description="Acidic residues" evidence="16">
    <location>
        <begin position="212"/>
        <end position="228"/>
    </location>
</feature>
<feature type="compositionally biased region" description="Basic and acidic residues" evidence="16">
    <location>
        <begin position="764"/>
        <end position="783"/>
    </location>
</feature>
<dbReference type="Proteomes" id="UP000259975">
    <property type="component" value="Unassembled WGS sequence"/>
</dbReference>
<keyword evidence="5" id="KW-0997">Cell inner membrane</keyword>
<dbReference type="InterPro" id="IPR036388">
    <property type="entry name" value="WH-like_DNA-bd_sf"/>
</dbReference>
<feature type="transmembrane region" description="Helical" evidence="17">
    <location>
        <begin position="75"/>
        <end position="98"/>
    </location>
</feature>
<comment type="subcellular location">
    <subcellularLocation>
        <location evidence="1">Cell inner membrane</location>
        <topology evidence="1">Multi-pass membrane protein</topology>
    </subcellularLocation>
</comment>
<dbReference type="GO" id="GO:0007059">
    <property type="term" value="P:chromosome segregation"/>
    <property type="evidence" value="ECO:0007669"/>
    <property type="project" value="UniProtKB-KW"/>
</dbReference>
<dbReference type="GO" id="GO:0005886">
    <property type="term" value="C:plasma membrane"/>
    <property type="evidence" value="ECO:0007669"/>
    <property type="project" value="UniProtKB-SubCell"/>
</dbReference>
<dbReference type="Gene3D" id="3.40.50.300">
    <property type="entry name" value="P-loop containing nucleotide triphosphate hydrolases"/>
    <property type="match status" value="1"/>
</dbReference>
<accession>A0A7H9Z287</accession>
<evidence type="ECO:0000256" key="13">
    <source>
        <dbReference type="ARBA" id="ARBA00023136"/>
    </source>
</evidence>
<feature type="region of interest" description="Disordered" evidence="16">
    <location>
        <begin position="699"/>
        <end position="950"/>
    </location>
</feature>
<protein>
    <recommendedName>
        <fullName evidence="3">DNA translocase FtsK</fullName>
    </recommendedName>
</protein>
<organism evidence="18 19">
    <name type="scientific">Klebsiella pneumoniae</name>
    <dbReference type="NCBI Taxonomy" id="573"/>
    <lineage>
        <taxon>Bacteria</taxon>
        <taxon>Pseudomonadati</taxon>
        <taxon>Pseudomonadota</taxon>
        <taxon>Gammaproteobacteria</taxon>
        <taxon>Enterobacterales</taxon>
        <taxon>Enterobacteriaceae</taxon>
        <taxon>Klebsiella/Raoultella group</taxon>
        <taxon>Klebsiella</taxon>
        <taxon>Klebsiella pneumoniae complex</taxon>
    </lineage>
</organism>
<feature type="region of interest" description="Disordered" evidence="16">
    <location>
        <begin position="661"/>
        <end position="683"/>
    </location>
</feature>
<feature type="region of interest" description="Disordered" evidence="16">
    <location>
        <begin position="1378"/>
        <end position="1399"/>
    </location>
</feature>
<evidence type="ECO:0000256" key="11">
    <source>
        <dbReference type="ARBA" id="ARBA00022989"/>
    </source>
</evidence>
<proteinExistence type="inferred from homology"/>
<dbReference type="GO" id="GO:0005524">
    <property type="term" value="F:ATP binding"/>
    <property type="evidence" value="ECO:0007669"/>
    <property type="project" value="UniProtKB-UniRule"/>
</dbReference>
<evidence type="ECO:0000256" key="2">
    <source>
        <dbReference type="ARBA" id="ARBA00006474"/>
    </source>
</evidence>
<dbReference type="SUPFAM" id="SSF46785">
    <property type="entry name" value="Winged helix' DNA-binding domain"/>
    <property type="match status" value="1"/>
</dbReference>
<feature type="compositionally biased region" description="Low complexity" evidence="16">
    <location>
        <begin position="887"/>
        <end position="917"/>
    </location>
</feature>
<dbReference type="FunFam" id="3.30.980.40:FF:000001">
    <property type="entry name" value="DNA translocase FtsK"/>
    <property type="match status" value="1"/>
</dbReference>
<dbReference type="PROSITE" id="PS50901">
    <property type="entry name" value="FTSK"/>
    <property type="match status" value="1"/>
</dbReference>
<evidence type="ECO:0000256" key="3">
    <source>
        <dbReference type="ARBA" id="ARBA00020887"/>
    </source>
</evidence>
<evidence type="ECO:0000256" key="9">
    <source>
        <dbReference type="ARBA" id="ARBA00022829"/>
    </source>
</evidence>
<feature type="region of interest" description="Disordered" evidence="16">
    <location>
        <begin position="385"/>
        <end position="629"/>
    </location>
</feature>
<dbReference type="InterPro" id="IPR002543">
    <property type="entry name" value="FtsK_dom"/>
</dbReference>
<dbReference type="InterPro" id="IPR025199">
    <property type="entry name" value="FtsK_4TM"/>
</dbReference>
<evidence type="ECO:0000256" key="6">
    <source>
        <dbReference type="ARBA" id="ARBA00022618"/>
    </source>
</evidence>
<dbReference type="GO" id="GO:0003677">
    <property type="term" value="F:DNA binding"/>
    <property type="evidence" value="ECO:0007669"/>
    <property type="project" value="UniProtKB-KW"/>
</dbReference>
<dbReference type="Pfam" id="PF13491">
    <property type="entry name" value="FtsK_4TM"/>
    <property type="match status" value="1"/>
</dbReference>
<evidence type="ECO:0000256" key="10">
    <source>
        <dbReference type="ARBA" id="ARBA00022840"/>
    </source>
</evidence>
<feature type="compositionally biased region" description="Low complexity" evidence="16">
    <location>
        <begin position="699"/>
        <end position="719"/>
    </location>
</feature>
<comment type="caution">
    <text evidence="18">The sequence shown here is derived from an EMBL/GenBank/DDBJ whole genome shotgun (WGS) entry which is preliminary data.</text>
</comment>
<feature type="region of interest" description="Disordered" evidence="16">
    <location>
        <begin position="962"/>
        <end position="985"/>
    </location>
</feature>
<dbReference type="FunFam" id="3.40.50.300:FF:000209">
    <property type="entry name" value="Cell division protein FtsK"/>
    <property type="match status" value="1"/>
</dbReference>
<evidence type="ECO:0000256" key="16">
    <source>
        <dbReference type="SAM" id="MobiDB-lite"/>
    </source>
</evidence>
<keyword evidence="7 17" id="KW-0812">Transmembrane</keyword>
<keyword evidence="14" id="KW-0131">Cell cycle</keyword>
<dbReference type="PANTHER" id="PTHR22683">
    <property type="entry name" value="SPORULATION PROTEIN RELATED"/>
    <property type="match status" value="1"/>
</dbReference>
<dbReference type="PRINTS" id="PR01217">
    <property type="entry name" value="PRICHEXTENSN"/>
</dbReference>
<dbReference type="InterPro" id="IPR041027">
    <property type="entry name" value="FtsK_alpha"/>
</dbReference>
<evidence type="ECO:0000256" key="4">
    <source>
        <dbReference type="ARBA" id="ARBA00022475"/>
    </source>
</evidence>
<dbReference type="Gene3D" id="3.30.980.40">
    <property type="match status" value="1"/>
</dbReference>
<dbReference type="PANTHER" id="PTHR22683:SF41">
    <property type="entry name" value="DNA TRANSLOCASE FTSK"/>
    <property type="match status" value="1"/>
</dbReference>
<evidence type="ECO:0000256" key="12">
    <source>
        <dbReference type="ARBA" id="ARBA00023125"/>
    </source>
</evidence>
<dbReference type="Pfam" id="PF09397">
    <property type="entry name" value="FtsK_gamma"/>
    <property type="match status" value="1"/>
</dbReference>
<keyword evidence="13 17" id="KW-0472">Membrane</keyword>
<dbReference type="Pfam" id="PF01580">
    <property type="entry name" value="FtsK_SpoIIIE"/>
    <property type="match status" value="1"/>
</dbReference>
<dbReference type="InterPro" id="IPR018541">
    <property type="entry name" value="Ftsk_gamma"/>
</dbReference>
<reference evidence="18 19" key="1">
    <citation type="submission" date="2018-08" db="EMBL/GenBank/DDBJ databases">
        <authorList>
            <consortium name="Pathogen Informatics"/>
        </authorList>
    </citation>
    <scope>NUCLEOTIDE SEQUENCE [LARGE SCALE GENOMIC DNA]</scope>
    <source>
        <strain evidence="18 19">EuSCAPE_AT029</strain>
    </source>
</reference>
<feature type="binding site" evidence="15">
    <location>
        <begin position="1127"/>
        <end position="1134"/>
    </location>
    <ligand>
        <name>ATP</name>
        <dbReference type="ChEBI" id="CHEBI:30616"/>
    </ligand>
</feature>
<evidence type="ECO:0000256" key="15">
    <source>
        <dbReference type="PROSITE-ProRule" id="PRU00289"/>
    </source>
</evidence>
<dbReference type="GO" id="GO:0071236">
    <property type="term" value="P:cellular response to antibiotic"/>
    <property type="evidence" value="ECO:0007669"/>
    <property type="project" value="UniProtKB-ARBA"/>
</dbReference>
<dbReference type="EMBL" id="UKGE01000001">
    <property type="protein sequence ID" value="SXN27916.1"/>
    <property type="molecule type" value="Genomic_DNA"/>
</dbReference>
<evidence type="ECO:0000256" key="8">
    <source>
        <dbReference type="ARBA" id="ARBA00022741"/>
    </source>
</evidence>
<feature type="compositionally biased region" description="Low complexity" evidence="16">
    <location>
        <begin position="831"/>
        <end position="840"/>
    </location>
</feature>
<feature type="transmembrane region" description="Helical" evidence="17">
    <location>
        <begin position="137"/>
        <end position="158"/>
    </location>
</feature>
<keyword evidence="11 17" id="KW-1133">Transmembrane helix</keyword>
<dbReference type="SMART" id="SM00843">
    <property type="entry name" value="Ftsk_gamma"/>
    <property type="match status" value="1"/>
</dbReference>
<feature type="transmembrane region" description="Helical" evidence="17">
    <location>
        <begin position="165"/>
        <end position="184"/>
    </location>
</feature>
<keyword evidence="10 15" id="KW-0067">ATP-binding</keyword>
<dbReference type="SUPFAM" id="SSF52540">
    <property type="entry name" value="P-loop containing nucleoside triphosphate hydrolases"/>
    <property type="match status" value="1"/>
</dbReference>
<evidence type="ECO:0000313" key="18">
    <source>
        <dbReference type="EMBL" id="SXN27916.1"/>
    </source>
</evidence>
<feature type="compositionally biased region" description="Low complexity" evidence="16">
    <location>
        <begin position="972"/>
        <end position="982"/>
    </location>
</feature>
<dbReference type="InterPro" id="IPR050206">
    <property type="entry name" value="FtsK/SpoIIIE/SftA"/>
</dbReference>
<evidence type="ECO:0000256" key="7">
    <source>
        <dbReference type="ARBA" id="ARBA00022692"/>
    </source>
</evidence>
<keyword evidence="4" id="KW-1003">Cell membrane</keyword>
<dbReference type="InterPro" id="IPR036390">
    <property type="entry name" value="WH_DNA-bd_sf"/>
</dbReference>
<feature type="region of interest" description="Disordered" evidence="16">
    <location>
        <begin position="212"/>
        <end position="233"/>
    </location>
</feature>
<evidence type="ECO:0000256" key="1">
    <source>
        <dbReference type="ARBA" id="ARBA00004429"/>
    </source>
</evidence>